<organism evidence="2">
    <name type="scientific">Arundo donax</name>
    <name type="common">Giant reed</name>
    <name type="synonym">Donax arundinaceus</name>
    <dbReference type="NCBI Taxonomy" id="35708"/>
    <lineage>
        <taxon>Eukaryota</taxon>
        <taxon>Viridiplantae</taxon>
        <taxon>Streptophyta</taxon>
        <taxon>Embryophyta</taxon>
        <taxon>Tracheophyta</taxon>
        <taxon>Spermatophyta</taxon>
        <taxon>Magnoliopsida</taxon>
        <taxon>Liliopsida</taxon>
        <taxon>Poales</taxon>
        <taxon>Poaceae</taxon>
        <taxon>PACMAD clade</taxon>
        <taxon>Arundinoideae</taxon>
        <taxon>Arundineae</taxon>
        <taxon>Arundo</taxon>
    </lineage>
</organism>
<keyword evidence="1" id="KW-0472">Membrane</keyword>
<evidence type="ECO:0000256" key="1">
    <source>
        <dbReference type="SAM" id="Phobius"/>
    </source>
</evidence>
<reference evidence="2" key="1">
    <citation type="submission" date="2014-09" db="EMBL/GenBank/DDBJ databases">
        <authorList>
            <person name="Magalhaes I.L.F."/>
            <person name="Oliveira U."/>
            <person name="Santos F.R."/>
            <person name="Vidigal T.H.D.A."/>
            <person name="Brescovit A.D."/>
            <person name="Santos A.J."/>
        </authorList>
    </citation>
    <scope>NUCLEOTIDE SEQUENCE</scope>
    <source>
        <tissue evidence="2">Shoot tissue taken approximately 20 cm above the soil surface</tissue>
    </source>
</reference>
<protein>
    <submittedName>
        <fullName evidence="2">Uncharacterized protein</fullName>
    </submittedName>
</protein>
<proteinExistence type="predicted"/>
<keyword evidence="1" id="KW-0812">Transmembrane</keyword>
<keyword evidence="1" id="KW-1133">Transmembrane helix</keyword>
<name>A0A0A8Y118_ARUDO</name>
<dbReference type="AlphaFoldDB" id="A0A0A8Y118"/>
<accession>A0A0A8Y118</accession>
<evidence type="ECO:0000313" key="2">
    <source>
        <dbReference type="EMBL" id="JAD19706.1"/>
    </source>
</evidence>
<dbReference type="EMBL" id="GBRH01278189">
    <property type="protein sequence ID" value="JAD19706.1"/>
    <property type="molecule type" value="Transcribed_RNA"/>
</dbReference>
<reference evidence="2" key="2">
    <citation type="journal article" date="2015" name="Data Brief">
        <title>Shoot transcriptome of the giant reed, Arundo donax.</title>
        <authorList>
            <person name="Barrero R.A."/>
            <person name="Guerrero F.D."/>
            <person name="Moolhuijzen P."/>
            <person name="Goolsby J.A."/>
            <person name="Tidwell J."/>
            <person name="Bellgard S.E."/>
            <person name="Bellgard M.I."/>
        </authorList>
    </citation>
    <scope>NUCLEOTIDE SEQUENCE</scope>
    <source>
        <tissue evidence="2">Shoot tissue taken approximately 20 cm above the soil surface</tissue>
    </source>
</reference>
<sequence>MVSSACLSTEEEGGGWRDLSEGGGIHVSVPRLGGGWSLWIGHIRPAWPRQRPRTGDLVTLFCLSLLLSEWVAEGWVWLHLPRIRWWPWDNDFNDGDLKGIFNGDGFEKRWRGVRPRSVLMEDVSGGEVVYHKLLDRRGFIQSENSHITGFRGAAPPCGGGLRATASCTCAWVVVVVVVGSLVLAFVPPCLL</sequence>
<feature type="transmembrane region" description="Helical" evidence="1">
    <location>
        <begin position="170"/>
        <end position="190"/>
    </location>
</feature>